<evidence type="ECO:0000259" key="1">
    <source>
        <dbReference type="Pfam" id="PF08241"/>
    </source>
</evidence>
<reference evidence="2 3" key="1">
    <citation type="submission" date="2017-09" db="EMBL/GenBank/DDBJ databases">
        <title>Depth-based differentiation of microbial function through sediment-hosted aquifers and enrichment of novel symbionts in the deep terrestrial subsurface.</title>
        <authorList>
            <person name="Probst A.J."/>
            <person name="Ladd B."/>
            <person name="Jarett J.K."/>
            <person name="Geller-Mcgrath D.E."/>
            <person name="Sieber C.M."/>
            <person name="Emerson J.B."/>
            <person name="Anantharaman K."/>
            <person name="Thomas B.C."/>
            <person name="Malmstrom R."/>
            <person name="Stieglmeier M."/>
            <person name="Klingl A."/>
            <person name="Woyke T."/>
            <person name="Ryan C.M."/>
            <person name="Banfield J.F."/>
        </authorList>
    </citation>
    <scope>NUCLEOTIDE SEQUENCE [LARGE SCALE GENOMIC DNA]</scope>
    <source>
        <strain evidence="2">CG11_big_fil_rev_8_21_14_0_20_39_10</strain>
    </source>
</reference>
<dbReference type="CDD" id="cd02440">
    <property type="entry name" value="AdoMet_MTases"/>
    <property type="match status" value="1"/>
</dbReference>
<dbReference type="SUPFAM" id="SSF158997">
    <property type="entry name" value="Trm112p-like"/>
    <property type="match status" value="1"/>
</dbReference>
<feature type="domain" description="Methyltransferase type 11" evidence="1">
    <location>
        <begin position="118"/>
        <end position="205"/>
    </location>
</feature>
<dbReference type="Gene3D" id="1.50.10.20">
    <property type="match status" value="1"/>
</dbReference>
<dbReference type="SUPFAM" id="SSF53335">
    <property type="entry name" value="S-adenosyl-L-methionine-dependent methyltransferases"/>
    <property type="match status" value="1"/>
</dbReference>
<dbReference type="Proteomes" id="UP000230869">
    <property type="component" value="Unassembled WGS sequence"/>
</dbReference>
<dbReference type="SUPFAM" id="SSF48208">
    <property type="entry name" value="Six-hairpin glycosidases"/>
    <property type="match status" value="1"/>
</dbReference>
<dbReference type="GO" id="GO:0005975">
    <property type="term" value="P:carbohydrate metabolic process"/>
    <property type="evidence" value="ECO:0007669"/>
    <property type="project" value="InterPro"/>
</dbReference>
<dbReference type="InterPro" id="IPR008928">
    <property type="entry name" value="6-hairpin_glycosidase_sf"/>
</dbReference>
<gene>
    <name evidence="2" type="ORF">COV49_03680</name>
</gene>
<comment type="caution">
    <text evidence="2">The sequence shown here is derived from an EMBL/GenBank/DDBJ whole genome shotgun (WGS) entry which is preliminary data.</text>
</comment>
<protein>
    <recommendedName>
        <fullName evidence="1">Methyltransferase type 11 domain-containing protein</fullName>
    </recommendedName>
</protein>
<organism evidence="2 3">
    <name type="scientific">Candidatus Falkowbacteria bacterium CG11_big_fil_rev_8_21_14_0_20_39_10</name>
    <dbReference type="NCBI Taxonomy" id="1974570"/>
    <lineage>
        <taxon>Bacteria</taxon>
        <taxon>Candidatus Falkowiibacteriota</taxon>
    </lineage>
</organism>
<dbReference type="Gene3D" id="2.20.25.10">
    <property type="match status" value="1"/>
</dbReference>
<dbReference type="GO" id="GO:0008757">
    <property type="term" value="F:S-adenosylmethionine-dependent methyltransferase activity"/>
    <property type="evidence" value="ECO:0007669"/>
    <property type="project" value="InterPro"/>
</dbReference>
<proteinExistence type="predicted"/>
<dbReference type="Gene3D" id="3.40.50.150">
    <property type="entry name" value="Vaccinia Virus protein VP39"/>
    <property type="match status" value="1"/>
</dbReference>
<dbReference type="InterPro" id="IPR013216">
    <property type="entry name" value="Methyltransf_11"/>
</dbReference>
<accession>A0A2M6K899</accession>
<sequence>MILTKDFLDILCCPNRSCRGDLIEIEKNGKNMLYCQSCNADYPIIQGIPVLFPNSEYSPQIHERHWDLSNNAHSYAKKYNSYLKKQGQPWGLYTHESELKAINKLTKNVDFKGKTIMDCGSGNGRLLSSYSEAKRKIGIDTSLALLLDNKIREPDFWLVCGQLEDMPFKDCISDFSISIRVYQHLRSPEDAFAEMVRITKPDGYVSLELYNKLNLKELYKRFRMLKFMNKKWPWGLDYDRYYSYREIEKWCEDNFVKPIKYSGAGWGIHFYLFELIQFRRFAPQFLQKIVYSLFLRFEDVVGMWPFFSKTLEKVCFIGSIQSGEKKVSRIDRLKRKIKRQKELRDAKKFENLLMDRNYALVGSNFKHLSLGVDWIKKAQDATADSGVSRGYSLVDNGKNNSSGWQPSYPETTGYIIPTIVRAGKVLNDEDLLRRARLMADWEMSIMHSDGAVNGGNISVKPNKSVFDTGQVIRGLIAIYEETKDNKYLEAAIKSSEWILKNEYNMEGRWIDNNASCVNANTTTYNVYAIAPIVKLGVIANNNSFIELGRRVADTTIKAQNKNFWFKDADFIKSKDALLHTIAYTIDGLWDVGELLEEEEILKKAKKSLDCVLSKTDEKGRIPGRLSGNWRPTVDWICLTGVAQIGVTAMKIYNKTGEKKYLIKAEKIKEFLKTCQNNLDENFGGKGAVWGSWPISGEYGKYEALNWPVKYFIDLLLGFIDKKNDE</sequence>
<name>A0A2M6K899_9BACT</name>
<dbReference type="Pfam" id="PF08241">
    <property type="entry name" value="Methyltransf_11"/>
    <property type="match status" value="1"/>
</dbReference>
<evidence type="ECO:0000313" key="3">
    <source>
        <dbReference type="Proteomes" id="UP000230869"/>
    </source>
</evidence>
<dbReference type="InterPro" id="IPR029063">
    <property type="entry name" value="SAM-dependent_MTases_sf"/>
</dbReference>
<dbReference type="EMBL" id="PCWW01000063">
    <property type="protein sequence ID" value="PIR12978.1"/>
    <property type="molecule type" value="Genomic_DNA"/>
</dbReference>
<dbReference type="AlphaFoldDB" id="A0A2M6K899"/>
<evidence type="ECO:0000313" key="2">
    <source>
        <dbReference type="EMBL" id="PIR12978.1"/>
    </source>
</evidence>